<evidence type="ECO:0000313" key="2">
    <source>
        <dbReference type="Proteomes" id="UP000027778"/>
    </source>
</evidence>
<evidence type="ECO:0000313" key="1">
    <source>
        <dbReference type="EMBL" id="KEK24484.1"/>
    </source>
</evidence>
<dbReference type="OrthoDB" id="7017613at2"/>
<keyword evidence="1" id="KW-0808">Transferase</keyword>
<dbReference type="InterPro" id="IPR016181">
    <property type="entry name" value="Acyl_CoA_acyltransferase"/>
</dbReference>
<dbReference type="Pfam" id="PF13527">
    <property type="entry name" value="Acetyltransf_9"/>
    <property type="match status" value="1"/>
</dbReference>
<sequence>MMKLLHFPQEDCPLYLKEQIISLMQQEWPEVFVSEKDVHWPDSPETYPISLVLVENHIVISHVSIPHTYIKHRDQTYKAYGLSEVMTNPTYRHQGYGLKLIKEAALFIEKQKPDISIFTCKPNLVSFYRQGGWIEQPYTYLVGGTRLKPFRSDALGLSTMMRLFSDKALKHQHTFEETDIHLELGENKLW</sequence>
<name>A0A073KB51_9BACI</name>
<accession>A0A073KB51</accession>
<dbReference type="RefSeq" id="WP_033674240.1">
    <property type="nucleotide sequence ID" value="NZ_JOTM01000006.1"/>
</dbReference>
<proteinExistence type="predicted"/>
<dbReference type="AlphaFoldDB" id="A0A073KB51"/>
<protein>
    <submittedName>
        <fullName evidence="1">Acetyltransferase</fullName>
    </submittedName>
</protein>
<reference evidence="1 2" key="1">
    <citation type="submission" date="2014-06" db="EMBL/GenBank/DDBJ databases">
        <title>Draft genome sequence of Bacillus gaemokensis JCM 15801 (MCCC 1A00707).</title>
        <authorList>
            <person name="Lai Q."/>
            <person name="Liu Y."/>
            <person name="Shao Z."/>
        </authorList>
    </citation>
    <scope>NUCLEOTIDE SEQUENCE [LARGE SCALE GENOMIC DNA]</scope>
    <source>
        <strain evidence="1 2">JCM 15801</strain>
    </source>
</reference>
<dbReference type="eggNOG" id="COG0456">
    <property type="taxonomic scope" value="Bacteria"/>
</dbReference>
<dbReference type="GO" id="GO:0016740">
    <property type="term" value="F:transferase activity"/>
    <property type="evidence" value="ECO:0007669"/>
    <property type="project" value="UniProtKB-KW"/>
</dbReference>
<keyword evidence="2" id="KW-1185">Reference proteome</keyword>
<dbReference type="Gene3D" id="3.40.630.30">
    <property type="match status" value="1"/>
</dbReference>
<organism evidence="1 2">
    <name type="scientific">Bacillus gaemokensis</name>
    <dbReference type="NCBI Taxonomy" id="574375"/>
    <lineage>
        <taxon>Bacteria</taxon>
        <taxon>Bacillati</taxon>
        <taxon>Bacillota</taxon>
        <taxon>Bacilli</taxon>
        <taxon>Bacillales</taxon>
        <taxon>Bacillaceae</taxon>
        <taxon>Bacillus</taxon>
        <taxon>Bacillus cereus group</taxon>
    </lineage>
</organism>
<dbReference type="EMBL" id="JOTM01000006">
    <property type="protein sequence ID" value="KEK24484.1"/>
    <property type="molecule type" value="Genomic_DNA"/>
</dbReference>
<dbReference type="STRING" id="574375.AZF08_04910"/>
<dbReference type="SUPFAM" id="SSF55729">
    <property type="entry name" value="Acyl-CoA N-acyltransferases (Nat)"/>
    <property type="match status" value="1"/>
</dbReference>
<comment type="caution">
    <text evidence="1">The sequence shown here is derived from an EMBL/GenBank/DDBJ whole genome shotgun (WGS) entry which is preliminary data.</text>
</comment>
<dbReference type="CDD" id="cd04301">
    <property type="entry name" value="NAT_SF"/>
    <property type="match status" value="1"/>
</dbReference>
<dbReference type="Proteomes" id="UP000027778">
    <property type="component" value="Unassembled WGS sequence"/>
</dbReference>
<gene>
    <name evidence="1" type="ORF">BAGA_25365</name>
</gene>